<reference evidence="11 12" key="1">
    <citation type="submission" date="2019-10" db="EMBL/GenBank/DDBJ databases">
        <authorList>
            <person name="Karimi E."/>
        </authorList>
    </citation>
    <scope>NUCLEOTIDE SEQUENCE [LARGE SCALE GENOMIC DNA]</scope>
    <source>
        <strain evidence="11">Acinetobacter sp. 8BE</strain>
    </source>
</reference>
<dbReference type="CDD" id="cd03445">
    <property type="entry name" value="Thioesterase_II_repeat2"/>
    <property type="match status" value="1"/>
</dbReference>
<dbReference type="Pfam" id="PF02551">
    <property type="entry name" value="Acyl_CoA_thio"/>
    <property type="match status" value="1"/>
</dbReference>
<accession>A0A653K8F8</accession>
<evidence type="ECO:0000256" key="3">
    <source>
        <dbReference type="ARBA" id="ARBA00022801"/>
    </source>
</evidence>
<name>A0A653K8F8_9GAMM</name>
<comment type="subunit">
    <text evidence="2">Homotetramer.</text>
</comment>
<dbReference type="SUPFAM" id="SSF54637">
    <property type="entry name" value="Thioesterase/thiol ester dehydrase-isomerase"/>
    <property type="match status" value="2"/>
</dbReference>
<evidence type="ECO:0000259" key="10">
    <source>
        <dbReference type="Pfam" id="PF13622"/>
    </source>
</evidence>
<gene>
    <name evidence="11" type="primary">tesB</name>
    <name evidence="11" type="ORF">ACI8B_30194</name>
</gene>
<proteinExistence type="inferred from homology"/>
<evidence type="ECO:0000259" key="9">
    <source>
        <dbReference type="Pfam" id="PF02551"/>
    </source>
</evidence>
<dbReference type="GO" id="GO:0005829">
    <property type="term" value="C:cytosol"/>
    <property type="evidence" value="ECO:0007669"/>
    <property type="project" value="TreeGrafter"/>
</dbReference>
<evidence type="ECO:0000256" key="2">
    <source>
        <dbReference type="ARBA" id="ARBA00011881"/>
    </source>
</evidence>
<dbReference type="InterPro" id="IPR049449">
    <property type="entry name" value="TesB_ACOT8-like_N"/>
</dbReference>
<evidence type="ECO:0000256" key="5">
    <source>
        <dbReference type="ARBA" id="ARBA00038894"/>
    </source>
</evidence>
<feature type="domain" description="Acyl-CoA thioesterase-like N-terminal HotDog" evidence="10">
    <location>
        <begin position="54"/>
        <end position="131"/>
    </location>
</feature>
<evidence type="ECO:0000256" key="8">
    <source>
        <dbReference type="ARBA" id="ARBA00079653"/>
    </source>
</evidence>
<sequence length="314" mass="35772">MAQSKLSTLNGLVDLSSLMLEGYYMNALTQELVELLTLEKLEEHIFRGNSRNLVGKRVFGGQVLGQALRAASYTTDRPAHSLHAYFLYGGDVNAPIIYEVDPLRDGKSFASRQVRAIQHGRTIFSAMVSFANPEEGLNYQHKEPEYPEPDTLKSENELKESLINFVPENVRASFMRERHVEIRPTQLINPFQPQPEAPFYAHYIRTHDAIPADLDEISLHQAIVAFYSDFTLMTTALRPHGLSWISPNLQCASIDHTIYFHRPLRADEWMLYDMEATISASSRGLNFGRMWQNGQLVCSTVQEGLIRLREIETQ</sequence>
<dbReference type="Proteomes" id="UP000430404">
    <property type="component" value="Unassembled WGS sequence"/>
</dbReference>
<dbReference type="GO" id="GO:0006637">
    <property type="term" value="P:acyl-CoA metabolic process"/>
    <property type="evidence" value="ECO:0007669"/>
    <property type="project" value="InterPro"/>
</dbReference>
<comment type="similarity">
    <text evidence="1">Belongs to the C/M/P thioester hydrolase family.</text>
</comment>
<evidence type="ECO:0000313" key="11">
    <source>
        <dbReference type="EMBL" id="VXA56726.1"/>
    </source>
</evidence>
<dbReference type="Pfam" id="PF13622">
    <property type="entry name" value="4HBT_3"/>
    <property type="match status" value="1"/>
</dbReference>
<keyword evidence="3 11" id="KW-0378">Hydrolase</keyword>
<evidence type="ECO:0000313" key="12">
    <source>
        <dbReference type="Proteomes" id="UP000430404"/>
    </source>
</evidence>
<dbReference type="InterPro" id="IPR042171">
    <property type="entry name" value="Acyl-CoA_hotdog"/>
</dbReference>
<protein>
    <recommendedName>
        <fullName evidence="7">Acyl-CoA thioesterase 2</fullName>
        <ecNumber evidence="5">3.1.2.20</ecNumber>
    </recommendedName>
    <alternativeName>
        <fullName evidence="8">Thioesterase II</fullName>
    </alternativeName>
</protein>
<dbReference type="InterPro" id="IPR003703">
    <property type="entry name" value="Acyl_CoA_thio"/>
</dbReference>
<evidence type="ECO:0000256" key="6">
    <source>
        <dbReference type="ARBA" id="ARBA00050943"/>
    </source>
</evidence>
<evidence type="ECO:0000256" key="1">
    <source>
        <dbReference type="ARBA" id="ARBA00006538"/>
    </source>
</evidence>
<dbReference type="GO" id="GO:0047617">
    <property type="term" value="F:fatty acyl-CoA hydrolase activity"/>
    <property type="evidence" value="ECO:0007669"/>
    <property type="project" value="UniProtKB-EC"/>
</dbReference>
<comment type="catalytic activity">
    <reaction evidence="6">
        <text>a fatty acyl-CoA + H2O = a fatty acid + CoA + H(+)</text>
        <dbReference type="Rhea" id="RHEA:16781"/>
        <dbReference type="ChEBI" id="CHEBI:15377"/>
        <dbReference type="ChEBI" id="CHEBI:15378"/>
        <dbReference type="ChEBI" id="CHEBI:28868"/>
        <dbReference type="ChEBI" id="CHEBI:57287"/>
        <dbReference type="ChEBI" id="CHEBI:77636"/>
        <dbReference type="EC" id="3.1.2.20"/>
    </reaction>
    <physiologicalReaction direction="left-to-right" evidence="6">
        <dbReference type="Rhea" id="RHEA:16782"/>
    </physiologicalReaction>
</comment>
<keyword evidence="4" id="KW-0443">Lipid metabolism</keyword>
<dbReference type="FunFam" id="2.40.160.210:FF:000001">
    <property type="entry name" value="Acyl-CoA thioesterase II"/>
    <property type="match status" value="1"/>
</dbReference>
<dbReference type="InterPro" id="IPR029069">
    <property type="entry name" value="HotDog_dom_sf"/>
</dbReference>
<dbReference type="CDD" id="cd03444">
    <property type="entry name" value="Thioesterase_II_repeat1"/>
    <property type="match status" value="1"/>
</dbReference>
<dbReference type="PANTHER" id="PTHR11066:SF34">
    <property type="entry name" value="ACYL-COENZYME A THIOESTERASE 8"/>
    <property type="match status" value="1"/>
</dbReference>
<evidence type="ECO:0000256" key="4">
    <source>
        <dbReference type="ARBA" id="ARBA00023098"/>
    </source>
</evidence>
<dbReference type="Gene3D" id="2.40.160.210">
    <property type="entry name" value="Acyl-CoA thioesterase, double hotdog domain"/>
    <property type="match status" value="1"/>
</dbReference>
<evidence type="ECO:0000256" key="7">
    <source>
        <dbReference type="ARBA" id="ARBA00071120"/>
    </source>
</evidence>
<dbReference type="EMBL" id="CABWKZ010000023">
    <property type="protein sequence ID" value="VXA56726.1"/>
    <property type="molecule type" value="Genomic_DNA"/>
</dbReference>
<dbReference type="AlphaFoldDB" id="A0A653K8F8"/>
<dbReference type="InterPro" id="IPR025652">
    <property type="entry name" value="TesB_C"/>
</dbReference>
<dbReference type="EC" id="3.1.2.20" evidence="5"/>
<feature type="domain" description="Acyl-CoA thioesterase 2 C-terminal" evidence="9">
    <location>
        <begin position="171"/>
        <end position="305"/>
    </location>
</feature>
<organism evidence="11 12">
    <name type="scientific">Acinetobacter proteolyticus</name>
    <dbReference type="NCBI Taxonomy" id="1776741"/>
    <lineage>
        <taxon>Bacteria</taxon>
        <taxon>Pseudomonadati</taxon>
        <taxon>Pseudomonadota</taxon>
        <taxon>Gammaproteobacteria</taxon>
        <taxon>Moraxellales</taxon>
        <taxon>Moraxellaceae</taxon>
        <taxon>Acinetobacter</taxon>
    </lineage>
</organism>
<dbReference type="PANTHER" id="PTHR11066">
    <property type="entry name" value="ACYL-COA THIOESTERASE"/>
    <property type="match status" value="1"/>
</dbReference>
<dbReference type="GO" id="GO:0009062">
    <property type="term" value="P:fatty acid catabolic process"/>
    <property type="evidence" value="ECO:0007669"/>
    <property type="project" value="TreeGrafter"/>
</dbReference>